<organism evidence="1 2">
    <name type="scientific">Candidatus Adlerbacteria bacterium RIFCSPHIGHO2_02_FULL_54_18</name>
    <dbReference type="NCBI Taxonomy" id="1797241"/>
    <lineage>
        <taxon>Bacteria</taxon>
        <taxon>Candidatus Adleribacteriota</taxon>
    </lineage>
</organism>
<evidence type="ECO:0008006" key="3">
    <source>
        <dbReference type="Google" id="ProtNLM"/>
    </source>
</evidence>
<dbReference type="Proteomes" id="UP000178720">
    <property type="component" value="Unassembled WGS sequence"/>
</dbReference>
<comment type="caution">
    <text evidence="1">The sequence shown here is derived from an EMBL/GenBank/DDBJ whole genome shotgun (WGS) entry which is preliminary data.</text>
</comment>
<name>A0A1F4Y1L5_9BACT</name>
<reference evidence="1 2" key="1">
    <citation type="journal article" date="2016" name="Nat. Commun.">
        <title>Thousands of microbial genomes shed light on interconnected biogeochemical processes in an aquifer system.</title>
        <authorList>
            <person name="Anantharaman K."/>
            <person name="Brown C.T."/>
            <person name="Hug L.A."/>
            <person name="Sharon I."/>
            <person name="Castelle C.J."/>
            <person name="Probst A.J."/>
            <person name="Thomas B.C."/>
            <person name="Singh A."/>
            <person name="Wilkins M.J."/>
            <person name="Karaoz U."/>
            <person name="Brodie E.L."/>
            <person name="Williams K.H."/>
            <person name="Hubbard S.S."/>
            <person name="Banfield J.F."/>
        </authorList>
    </citation>
    <scope>NUCLEOTIDE SEQUENCE [LARGE SCALE GENOMIC DNA]</scope>
</reference>
<dbReference type="InterPro" id="IPR021109">
    <property type="entry name" value="Peptidase_aspartic_dom_sf"/>
</dbReference>
<evidence type="ECO:0000313" key="1">
    <source>
        <dbReference type="EMBL" id="OGC87870.1"/>
    </source>
</evidence>
<dbReference type="CDD" id="cd00303">
    <property type="entry name" value="retropepsin_like"/>
    <property type="match status" value="1"/>
</dbReference>
<evidence type="ECO:0000313" key="2">
    <source>
        <dbReference type="Proteomes" id="UP000178720"/>
    </source>
</evidence>
<dbReference type="Gene3D" id="2.40.70.10">
    <property type="entry name" value="Acid Proteases"/>
    <property type="match status" value="1"/>
</dbReference>
<dbReference type="AlphaFoldDB" id="A0A1F4Y1L5"/>
<proteinExistence type="predicted"/>
<dbReference type="SUPFAM" id="SSF50630">
    <property type="entry name" value="Acid proteases"/>
    <property type="match status" value="1"/>
</dbReference>
<accession>A0A1F4Y1L5</accession>
<gene>
    <name evidence="1" type="ORF">A3D70_00020</name>
</gene>
<dbReference type="EMBL" id="MEWV01000021">
    <property type="protein sequence ID" value="OGC87870.1"/>
    <property type="molecule type" value="Genomic_DNA"/>
</dbReference>
<sequence length="144" mass="15577">MPSNIPFTFPYEFIPGQKGVVPRPVIPFQIGLTEATATHGFYALIDSGADMCLFSPAVADAIGIPDITTGSKDSVSGVVAGSKADYYVHQVVIKVGGWPYKISVGFMPSLAQLGYGIFGQKGFFDNFVVKMNLKKCEIELKRYS</sequence>
<protein>
    <recommendedName>
        <fullName evidence="3">Peptidase A2 domain-containing protein</fullName>
    </recommendedName>
</protein>